<evidence type="ECO:0000256" key="3">
    <source>
        <dbReference type="ARBA" id="ARBA00022553"/>
    </source>
</evidence>
<dbReference type="Gene3D" id="1.20.5.1930">
    <property type="match status" value="1"/>
</dbReference>
<evidence type="ECO:0000256" key="8">
    <source>
        <dbReference type="ARBA" id="ARBA00023012"/>
    </source>
</evidence>
<evidence type="ECO:0000313" key="12">
    <source>
        <dbReference type="EMBL" id="MFD1096427.1"/>
    </source>
</evidence>
<dbReference type="EMBL" id="JBHTLI010000002">
    <property type="protein sequence ID" value="MFD1096427.1"/>
    <property type="molecule type" value="Genomic_DNA"/>
</dbReference>
<keyword evidence="10" id="KW-0812">Transmembrane</keyword>
<dbReference type="Pfam" id="PF07730">
    <property type="entry name" value="HisKA_3"/>
    <property type="match status" value="1"/>
</dbReference>
<evidence type="ECO:0000256" key="6">
    <source>
        <dbReference type="ARBA" id="ARBA00022777"/>
    </source>
</evidence>
<dbReference type="Proteomes" id="UP001597131">
    <property type="component" value="Unassembled WGS sequence"/>
</dbReference>
<dbReference type="PROSITE" id="PS50109">
    <property type="entry name" value="HIS_KIN"/>
    <property type="match status" value="1"/>
</dbReference>
<dbReference type="GO" id="GO:0016301">
    <property type="term" value="F:kinase activity"/>
    <property type="evidence" value="ECO:0007669"/>
    <property type="project" value="UniProtKB-KW"/>
</dbReference>
<reference evidence="13" key="1">
    <citation type="journal article" date="2019" name="Int. J. Syst. Evol. Microbiol.">
        <title>The Global Catalogue of Microorganisms (GCM) 10K type strain sequencing project: providing services to taxonomists for standard genome sequencing and annotation.</title>
        <authorList>
            <consortium name="The Broad Institute Genomics Platform"/>
            <consortium name="The Broad Institute Genome Sequencing Center for Infectious Disease"/>
            <person name="Wu L."/>
            <person name="Ma J."/>
        </authorList>
    </citation>
    <scope>NUCLEOTIDE SEQUENCE [LARGE SCALE GENOMIC DNA]</scope>
    <source>
        <strain evidence="13">CCUG 64793</strain>
    </source>
</reference>
<dbReference type="InterPro" id="IPR036890">
    <property type="entry name" value="HATPase_C_sf"/>
</dbReference>
<feature type="domain" description="Histidine kinase" evidence="11">
    <location>
        <begin position="67"/>
        <end position="258"/>
    </location>
</feature>
<dbReference type="InterPro" id="IPR005467">
    <property type="entry name" value="His_kinase_dom"/>
</dbReference>
<feature type="transmembrane region" description="Helical" evidence="10">
    <location>
        <begin position="6"/>
        <end position="29"/>
    </location>
</feature>
<organism evidence="12 13">
    <name type="scientific">Salegentibacter chungangensis</name>
    <dbReference type="NCBI Taxonomy" id="1335724"/>
    <lineage>
        <taxon>Bacteria</taxon>
        <taxon>Pseudomonadati</taxon>
        <taxon>Bacteroidota</taxon>
        <taxon>Flavobacteriia</taxon>
        <taxon>Flavobacteriales</taxon>
        <taxon>Flavobacteriaceae</taxon>
        <taxon>Salegentibacter</taxon>
    </lineage>
</organism>
<sequence length="268" mass="30626">MLAEEDILLIVYFVVVILMLTAFTIIFFITYQRRKNKLLIDQYEARKRYEEELVRSRLEIQDQTLKNVGWELHDNIGQLLSVANMQLNILARTSDDPNNESVKEVKEIVASSLQEVRALSKSLNSDVVEYAGLKASVKNEFARFERLNVIGTRLEITGEEHELPKQDAIILFRILQEFFSNVVKHSKAELLSLRMDYLPGELKIVVTDNGTGFDPEEVQKSSGLLNMKNRAELINAEFSLDSAPGEGTSLSLRYPTKTTKNEQDDNNR</sequence>
<protein>
    <recommendedName>
        <fullName evidence="2">histidine kinase</fullName>
        <ecNumber evidence="2">2.7.13.3</ecNumber>
    </recommendedName>
</protein>
<keyword evidence="6 12" id="KW-0418">Kinase</keyword>
<feature type="region of interest" description="Disordered" evidence="9">
    <location>
        <begin position="241"/>
        <end position="268"/>
    </location>
</feature>
<keyword evidence="4" id="KW-0808">Transferase</keyword>
<evidence type="ECO:0000256" key="4">
    <source>
        <dbReference type="ARBA" id="ARBA00022679"/>
    </source>
</evidence>
<accession>A0ABW3NUF3</accession>
<dbReference type="CDD" id="cd16917">
    <property type="entry name" value="HATPase_UhpB-NarQ-NarX-like"/>
    <property type="match status" value="1"/>
</dbReference>
<evidence type="ECO:0000313" key="13">
    <source>
        <dbReference type="Proteomes" id="UP001597131"/>
    </source>
</evidence>
<proteinExistence type="predicted"/>
<dbReference type="SMART" id="SM00387">
    <property type="entry name" value="HATPase_c"/>
    <property type="match status" value="1"/>
</dbReference>
<dbReference type="EC" id="2.7.13.3" evidence="2"/>
<evidence type="ECO:0000256" key="10">
    <source>
        <dbReference type="SAM" id="Phobius"/>
    </source>
</evidence>
<keyword evidence="10" id="KW-0472">Membrane</keyword>
<evidence type="ECO:0000256" key="7">
    <source>
        <dbReference type="ARBA" id="ARBA00022840"/>
    </source>
</evidence>
<evidence type="ECO:0000256" key="1">
    <source>
        <dbReference type="ARBA" id="ARBA00000085"/>
    </source>
</evidence>
<dbReference type="Gene3D" id="3.30.565.10">
    <property type="entry name" value="Histidine kinase-like ATPase, C-terminal domain"/>
    <property type="match status" value="1"/>
</dbReference>
<keyword evidence="7" id="KW-0067">ATP-binding</keyword>
<keyword evidence="5" id="KW-0547">Nucleotide-binding</keyword>
<comment type="caution">
    <text evidence="12">The sequence shown here is derived from an EMBL/GenBank/DDBJ whole genome shotgun (WGS) entry which is preliminary data.</text>
</comment>
<dbReference type="InterPro" id="IPR011712">
    <property type="entry name" value="Sig_transdc_His_kin_sub3_dim/P"/>
</dbReference>
<keyword evidence="13" id="KW-1185">Reference proteome</keyword>
<keyword evidence="3" id="KW-0597">Phosphoprotein</keyword>
<dbReference type="SUPFAM" id="SSF55874">
    <property type="entry name" value="ATPase domain of HSP90 chaperone/DNA topoisomerase II/histidine kinase"/>
    <property type="match status" value="1"/>
</dbReference>
<keyword evidence="8" id="KW-0902">Two-component regulatory system</keyword>
<name>A0ABW3NUF3_9FLAO</name>
<evidence type="ECO:0000256" key="2">
    <source>
        <dbReference type="ARBA" id="ARBA00012438"/>
    </source>
</evidence>
<dbReference type="PANTHER" id="PTHR24421">
    <property type="entry name" value="NITRATE/NITRITE SENSOR PROTEIN NARX-RELATED"/>
    <property type="match status" value="1"/>
</dbReference>
<feature type="compositionally biased region" description="Basic and acidic residues" evidence="9">
    <location>
        <begin position="259"/>
        <end position="268"/>
    </location>
</feature>
<dbReference type="RefSeq" id="WP_380746059.1">
    <property type="nucleotide sequence ID" value="NZ_JBHTLI010000002.1"/>
</dbReference>
<dbReference type="PANTHER" id="PTHR24421:SF10">
    <property type="entry name" value="NITRATE_NITRITE SENSOR PROTEIN NARQ"/>
    <property type="match status" value="1"/>
</dbReference>
<keyword evidence="10" id="KW-1133">Transmembrane helix</keyword>
<dbReference type="InterPro" id="IPR050482">
    <property type="entry name" value="Sensor_HK_TwoCompSys"/>
</dbReference>
<dbReference type="InterPro" id="IPR003594">
    <property type="entry name" value="HATPase_dom"/>
</dbReference>
<evidence type="ECO:0000259" key="11">
    <source>
        <dbReference type="PROSITE" id="PS50109"/>
    </source>
</evidence>
<gene>
    <name evidence="12" type="ORF">ACFQ3Q_11745</name>
</gene>
<evidence type="ECO:0000256" key="9">
    <source>
        <dbReference type="SAM" id="MobiDB-lite"/>
    </source>
</evidence>
<dbReference type="Pfam" id="PF02518">
    <property type="entry name" value="HATPase_c"/>
    <property type="match status" value="1"/>
</dbReference>
<evidence type="ECO:0000256" key="5">
    <source>
        <dbReference type="ARBA" id="ARBA00022741"/>
    </source>
</evidence>
<comment type="catalytic activity">
    <reaction evidence="1">
        <text>ATP + protein L-histidine = ADP + protein N-phospho-L-histidine.</text>
        <dbReference type="EC" id="2.7.13.3"/>
    </reaction>
</comment>